<name>A0A7R9XPZ3_9CHLO</name>
<sequence>MFDTPAAVASDAKRARRAPGTPKTPNDGARVELAPRTPCDGDRFGSPATPKTARGKENDCLKRLGGADDARAAGARRRGGGMLSRQNVFRLFSNLLSSGASKGPTAEEEIRALKEALREAHDRVETLSEDKRLAEKNARQMDSERAALASEQVAVQKTLSELGRELLETAKESWSIRSELAIKDAEIERLRKNKGEAKSSKVDAKPSNVEDAREFIFNYFATKRCDSVGMDELMRVKPSALSDMDLFAALAERITDTAYQTASHMVVVHQI</sequence>
<feature type="coiled-coil region" evidence="1">
    <location>
        <begin position="110"/>
        <end position="151"/>
    </location>
</feature>
<protein>
    <submittedName>
        <fullName evidence="3">Uncharacterized protein</fullName>
    </submittedName>
</protein>
<feature type="compositionally biased region" description="Basic and acidic residues" evidence="2">
    <location>
        <begin position="54"/>
        <end position="71"/>
    </location>
</feature>
<feature type="region of interest" description="Disordered" evidence="2">
    <location>
        <begin position="1"/>
        <end position="79"/>
    </location>
</feature>
<keyword evidence="1" id="KW-0175">Coiled coil</keyword>
<accession>A0A7R9XPZ3</accession>
<organism evidence="3">
    <name type="scientific">Ostreococcus sp. 'lucimarinus'</name>
    <dbReference type="NCBI Taxonomy" id="242159"/>
    <lineage>
        <taxon>Eukaryota</taxon>
        <taxon>Viridiplantae</taxon>
        <taxon>Chlorophyta</taxon>
        <taxon>Mamiellophyceae</taxon>
        <taxon>Mamiellales</taxon>
        <taxon>Bathycoccaceae</taxon>
        <taxon>Ostreococcus</taxon>
    </lineage>
</organism>
<dbReference type="EMBL" id="HBDX01002430">
    <property type="protein sequence ID" value="CAD8221370.1"/>
    <property type="molecule type" value="Transcribed_RNA"/>
</dbReference>
<reference evidence="3" key="1">
    <citation type="submission" date="2021-01" db="EMBL/GenBank/DDBJ databases">
        <authorList>
            <person name="Corre E."/>
            <person name="Pelletier E."/>
            <person name="Niang G."/>
            <person name="Scheremetjew M."/>
            <person name="Finn R."/>
            <person name="Kale V."/>
            <person name="Holt S."/>
            <person name="Cochrane G."/>
            <person name="Meng A."/>
            <person name="Brown T."/>
            <person name="Cohen L."/>
        </authorList>
    </citation>
    <scope>NUCLEOTIDE SEQUENCE</scope>
    <source>
        <strain evidence="3">Clade-A-BCC118000</strain>
    </source>
</reference>
<evidence type="ECO:0000256" key="1">
    <source>
        <dbReference type="SAM" id="Coils"/>
    </source>
</evidence>
<proteinExistence type="predicted"/>
<dbReference type="AlphaFoldDB" id="A0A7R9XPZ3"/>
<evidence type="ECO:0000313" key="3">
    <source>
        <dbReference type="EMBL" id="CAD8221370.1"/>
    </source>
</evidence>
<gene>
    <name evidence="3" type="ORF">OLUC0939_LOCUS2090</name>
</gene>
<evidence type="ECO:0000256" key="2">
    <source>
        <dbReference type="SAM" id="MobiDB-lite"/>
    </source>
</evidence>